<gene>
    <name evidence="2" type="ORF">M9458_044871</name>
</gene>
<accession>A0ABD0NJ30</accession>
<keyword evidence="3" id="KW-1185">Reference proteome</keyword>
<dbReference type="InterPro" id="IPR013106">
    <property type="entry name" value="Ig_V-set"/>
</dbReference>
<dbReference type="InterPro" id="IPR013783">
    <property type="entry name" value="Ig-like_fold"/>
</dbReference>
<feature type="domain" description="Immunoglobulin V-set" evidence="1">
    <location>
        <begin position="5"/>
        <end position="99"/>
    </location>
</feature>
<feature type="non-terminal residue" evidence="2">
    <location>
        <position position="1"/>
    </location>
</feature>
<dbReference type="InterPro" id="IPR036179">
    <property type="entry name" value="Ig-like_dom_sf"/>
</dbReference>
<dbReference type="Pfam" id="PF07686">
    <property type="entry name" value="V-set"/>
    <property type="match status" value="1"/>
</dbReference>
<dbReference type="Gene3D" id="2.60.40.10">
    <property type="entry name" value="Immunoglobulins"/>
    <property type="match status" value="1"/>
</dbReference>
<reference evidence="2 3" key="1">
    <citation type="submission" date="2024-05" db="EMBL/GenBank/DDBJ databases">
        <title>Genome sequencing and assembly of Indian major carp, Cirrhinus mrigala (Hamilton, 1822).</title>
        <authorList>
            <person name="Mohindra V."/>
            <person name="Chowdhury L.M."/>
            <person name="Lal K."/>
            <person name="Jena J.K."/>
        </authorList>
    </citation>
    <scope>NUCLEOTIDE SEQUENCE [LARGE SCALE GENOMIC DNA]</scope>
    <source>
        <strain evidence="2">CM1030</strain>
        <tissue evidence="2">Blood</tissue>
    </source>
</reference>
<dbReference type="EMBL" id="JAMKFB020000022">
    <property type="protein sequence ID" value="KAL0161146.1"/>
    <property type="molecule type" value="Genomic_DNA"/>
</dbReference>
<name>A0ABD0NJ30_CIRMR</name>
<dbReference type="Proteomes" id="UP001529510">
    <property type="component" value="Unassembled WGS sequence"/>
</dbReference>
<evidence type="ECO:0000313" key="3">
    <source>
        <dbReference type="Proteomes" id="UP001529510"/>
    </source>
</evidence>
<feature type="non-terminal residue" evidence="2">
    <location>
        <position position="105"/>
    </location>
</feature>
<dbReference type="AlphaFoldDB" id="A0ABD0NJ30"/>
<dbReference type="PANTHER" id="PTHR21063">
    <property type="entry name" value="LFA-3"/>
    <property type="match status" value="1"/>
</dbReference>
<evidence type="ECO:0000313" key="2">
    <source>
        <dbReference type="EMBL" id="KAL0161146.1"/>
    </source>
</evidence>
<organism evidence="2 3">
    <name type="scientific">Cirrhinus mrigala</name>
    <name type="common">Mrigala</name>
    <dbReference type="NCBI Taxonomy" id="683832"/>
    <lineage>
        <taxon>Eukaryota</taxon>
        <taxon>Metazoa</taxon>
        <taxon>Chordata</taxon>
        <taxon>Craniata</taxon>
        <taxon>Vertebrata</taxon>
        <taxon>Euteleostomi</taxon>
        <taxon>Actinopterygii</taxon>
        <taxon>Neopterygii</taxon>
        <taxon>Teleostei</taxon>
        <taxon>Ostariophysi</taxon>
        <taxon>Cypriniformes</taxon>
        <taxon>Cyprinidae</taxon>
        <taxon>Labeoninae</taxon>
        <taxon>Labeonini</taxon>
        <taxon>Cirrhinus</taxon>
    </lineage>
</organism>
<protein>
    <recommendedName>
        <fullName evidence="1">Immunoglobulin V-set domain-containing protein</fullName>
    </recommendedName>
</protein>
<evidence type="ECO:0000259" key="1">
    <source>
        <dbReference type="Pfam" id="PF07686"/>
    </source>
</evidence>
<dbReference type="SUPFAM" id="SSF48726">
    <property type="entry name" value="Immunoglobulin"/>
    <property type="match status" value="1"/>
</dbReference>
<proteinExistence type="predicted"/>
<sequence length="105" mass="11639">RSVGSDEVSVQEGVDSVTLHTDVETNQQKDIIWRFNDILITEISGDLKNICLDVQCNTNAERFRGRLKLDNLTGSLTITNINTADSGIFKLQINSSSIQKNISIT</sequence>
<comment type="caution">
    <text evidence="2">The sequence shown here is derived from an EMBL/GenBank/DDBJ whole genome shotgun (WGS) entry which is preliminary data.</text>
</comment>
<dbReference type="PANTHER" id="PTHR21063:SF4">
    <property type="entry name" value="CD48 ANTIGEN-RELATED"/>
    <property type="match status" value="1"/>
</dbReference>